<dbReference type="EMBL" id="RAQO01000004">
    <property type="protein sequence ID" value="RKF20125.1"/>
    <property type="molecule type" value="Genomic_DNA"/>
</dbReference>
<dbReference type="FunFam" id="3.20.20.140:FF:000005">
    <property type="entry name" value="TatD family hydrolase"/>
    <property type="match status" value="1"/>
</dbReference>
<evidence type="ECO:0000256" key="1">
    <source>
        <dbReference type="ARBA" id="ARBA00009275"/>
    </source>
</evidence>
<feature type="binding site" evidence="4">
    <location>
        <position position="205"/>
    </location>
    <ligand>
        <name>a divalent metal cation</name>
        <dbReference type="ChEBI" id="CHEBI:60240"/>
        <label>1</label>
    </ligand>
</feature>
<name>A0A420EHE2_9ALTE</name>
<dbReference type="PIRSF" id="PIRSF005902">
    <property type="entry name" value="DNase_TatD"/>
    <property type="match status" value="1"/>
</dbReference>
<dbReference type="PROSITE" id="PS01137">
    <property type="entry name" value="TATD_1"/>
    <property type="match status" value="1"/>
</dbReference>
<dbReference type="GO" id="GO:0005829">
    <property type="term" value="C:cytosol"/>
    <property type="evidence" value="ECO:0007669"/>
    <property type="project" value="TreeGrafter"/>
</dbReference>
<dbReference type="PANTHER" id="PTHR46124">
    <property type="entry name" value="D-AMINOACYL-TRNA DEACYLASE"/>
    <property type="match status" value="1"/>
</dbReference>
<proteinExistence type="inferred from homology"/>
<dbReference type="SUPFAM" id="SSF51556">
    <property type="entry name" value="Metallo-dependent hydrolases"/>
    <property type="match status" value="1"/>
</dbReference>
<dbReference type="GO" id="GO:0046872">
    <property type="term" value="F:metal ion binding"/>
    <property type="evidence" value="ECO:0007669"/>
    <property type="project" value="UniProtKB-KW"/>
</dbReference>
<dbReference type="OrthoDB" id="9810005at2"/>
<dbReference type="NCBIfam" id="TIGR00010">
    <property type="entry name" value="YchF/TatD family DNA exonuclease"/>
    <property type="match status" value="1"/>
</dbReference>
<evidence type="ECO:0000256" key="3">
    <source>
        <dbReference type="ARBA" id="ARBA00022801"/>
    </source>
</evidence>
<dbReference type="InterPro" id="IPR032466">
    <property type="entry name" value="Metal_Hydrolase"/>
</dbReference>
<feature type="binding site" evidence="4">
    <location>
        <position position="6"/>
    </location>
    <ligand>
        <name>a divalent metal cation</name>
        <dbReference type="ChEBI" id="CHEBI:60240"/>
        <label>1</label>
    </ligand>
</feature>
<keyword evidence="5" id="KW-0540">Nuclease</keyword>
<feature type="binding site" evidence="4">
    <location>
        <position position="8"/>
    </location>
    <ligand>
        <name>a divalent metal cation</name>
        <dbReference type="ChEBI" id="CHEBI:60240"/>
        <label>1</label>
    </ligand>
</feature>
<dbReference type="CDD" id="cd01310">
    <property type="entry name" value="TatD_DNAse"/>
    <property type="match status" value="1"/>
</dbReference>
<evidence type="ECO:0000256" key="4">
    <source>
        <dbReference type="PIRSR" id="PIRSR005902-1"/>
    </source>
</evidence>
<keyword evidence="2 4" id="KW-0479">Metal-binding</keyword>
<organism evidence="5 6">
    <name type="scientific">Alginatibacterium sediminis</name>
    <dbReference type="NCBI Taxonomy" id="2164068"/>
    <lineage>
        <taxon>Bacteria</taxon>
        <taxon>Pseudomonadati</taxon>
        <taxon>Pseudomonadota</taxon>
        <taxon>Gammaproteobacteria</taxon>
        <taxon>Alteromonadales</taxon>
        <taxon>Alteromonadaceae</taxon>
        <taxon>Alginatibacterium</taxon>
    </lineage>
</organism>
<dbReference type="GO" id="GO:0004536">
    <property type="term" value="F:DNA nuclease activity"/>
    <property type="evidence" value="ECO:0007669"/>
    <property type="project" value="InterPro"/>
</dbReference>
<keyword evidence="6" id="KW-1185">Reference proteome</keyword>
<sequence>MLVDSHCHLDRLSYNDIHIDLADVVNKAKLRKVEHFLSVCINLESFESMLELIAPFKEIFASCGVHPLYLKDSEADLDSLYHFCSNPKVVAVGETGLDYFYSPDNKDQQLAMFEQHIDVAVATKKPLIIHTRDAKEDTLRLLKHAGAERVGGVLHCFTGDLELAEQAMEMGFYISASGIVTFKNAKALQEVFTHIPVERILVETDSPYLAPIPHRGQENQPAYTADVADFMARLKGLSYTQLCQQTSDNFFELFKFAQR</sequence>
<feature type="binding site" evidence="4">
    <location>
        <position position="130"/>
    </location>
    <ligand>
        <name>a divalent metal cation</name>
        <dbReference type="ChEBI" id="CHEBI:60240"/>
        <label>2</label>
    </ligand>
</feature>
<evidence type="ECO:0000256" key="2">
    <source>
        <dbReference type="ARBA" id="ARBA00022723"/>
    </source>
</evidence>
<dbReference type="InterPro" id="IPR018228">
    <property type="entry name" value="DNase_TatD-rel_CS"/>
</dbReference>
<dbReference type="GO" id="GO:0004527">
    <property type="term" value="F:exonuclease activity"/>
    <property type="evidence" value="ECO:0007669"/>
    <property type="project" value="UniProtKB-KW"/>
</dbReference>
<evidence type="ECO:0000313" key="6">
    <source>
        <dbReference type="Proteomes" id="UP000286482"/>
    </source>
</evidence>
<keyword evidence="5" id="KW-0269">Exonuclease</keyword>
<feature type="binding site" evidence="4">
    <location>
        <position position="155"/>
    </location>
    <ligand>
        <name>a divalent metal cation</name>
        <dbReference type="ChEBI" id="CHEBI:60240"/>
        <label>2</label>
    </ligand>
</feature>
<dbReference type="Proteomes" id="UP000286482">
    <property type="component" value="Unassembled WGS sequence"/>
</dbReference>
<keyword evidence="3" id="KW-0378">Hydrolase</keyword>
<dbReference type="RefSeq" id="WP_120354129.1">
    <property type="nucleotide sequence ID" value="NZ_RAQO01000004.1"/>
</dbReference>
<dbReference type="Pfam" id="PF01026">
    <property type="entry name" value="TatD_DNase"/>
    <property type="match status" value="1"/>
</dbReference>
<gene>
    <name evidence="5" type="ORF">DBZ36_06670</name>
</gene>
<dbReference type="InterPro" id="IPR001130">
    <property type="entry name" value="TatD-like"/>
</dbReference>
<dbReference type="PANTHER" id="PTHR46124:SF2">
    <property type="entry name" value="D-AMINOACYL-TRNA DEACYLASE"/>
    <property type="match status" value="1"/>
</dbReference>
<dbReference type="Gene3D" id="3.20.20.140">
    <property type="entry name" value="Metal-dependent hydrolases"/>
    <property type="match status" value="1"/>
</dbReference>
<protein>
    <submittedName>
        <fullName evidence="5">YchF/TatD family DNA exonuclease</fullName>
    </submittedName>
</protein>
<comment type="caution">
    <text evidence="5">The sequence shown here is derived from an EMBL/GenBank/DDBJ whole genome shotgun (WGS) entry which is preliminary data.</text>
</comment>
<dbReference type="AlphaFoldDB" id="A0A420EHE2"/>
<dbReference type="InterPro" id="IPR015991">
    <property type="entry name" value="TatD/YcfH-like"/>
</dbReference>
<reference evidence="5 6" key="1">
    <citation type="submission" date="2018-09" db="EMBL/GenBank/DDBJ databases">
        <authorList>
            <person name="Wang Z."/>
        </authorList>
    </citation>
    <scope>NUCLEOTIDE SEQUENCE [LARGE SCALE GENOMIC DNA]</scope>
    <source>
        <strain evidence="5 6">ALS 81</strain>
    </source>
</reference>
<dbReference type="PROSITE" id="PS01090">
    <property type="entry name" value="TATD_2"/>
    <property type="match status" value="1"/>
</dbReference>
<evidence type="ECO:0000313" key="5">
    <source>
        <dbReference type="EMBL" id="RKF20125.1"/>
    </source>
</evidence>
<accession>A0A420EHE2</accession>
<feature type="binding site" evidence="4">
    <location>
        <position position="94"/>
    </location>
    <ligand>
        <name>a divalent metal cation</name>
        <dbReference type="ChEBI" id="CHEBI:60240"/>
        <label>1</label>
    </ligand>
</feature>
<comment type="similarity">
    <text evidence="1">Belongs to the metallo-dependent hydrolases superfamily. TatD-type hydrolase family.</text>
</comment>